<accession>A0A1Q9EPV3</accession>
<dbReference type="EMBL" id="LSRX01000096">
    <property type="protein sequence ID" value="OLQ09469.1"/>
    <property type="molecule type" value="Genomic_DNA"/>
</dbReference>
<organism evidence="1 2">
    <name type="scientific">Symbiodinium microadriaticum</name>
    <name type="common">Dinoflagellate</name>
    <name type="synonym">Zooxanthella microadriatica</name>
    <dbReference type="NCBI Taxonomy" id="2951"/>
    <lineage>
        <taxon>Eukaryota</taxon>
        <taxon>Sar</taxon>
        <taxon>Alveolata</taxon>
        <taxon>Dinophyceae</taxon>
        <taxon>Suessiales</taxon>
        <taxon>Symbiodiniaceae</taxon>
        <taxon>Symbiodinium</taxon>
    </lineage>
</organism>
<sequence>MDEEAVEEPFTAFTERERGRETRTVATTAGVRMAAETLYKEEMTFDWLKRPGSAKAAAFGLKKRLHVLEAGNIRLFFCDGRGKMGMRIYAVHRKVLRERGAVKHGEVESRSVGAIPWLSGVRCFWGWSSG</sequence>
<name>A0A1Q9EPV3_SYMMI</name>
<dbReference type="Proteomes" id="UP000186817">
    <property type="component" value="Unassembled WGS sequence"/>
</dbReference>
<comment type="caution">
    <text evidence="1">The sequence shown here is derived from an EMBL/GenBank/DDBJ whole genome shotgun (WGS) entry which is preliminary data.</text>
</comment>
<keyword evidence="2" id="KW-1185">Reference proteome</keyword>
<protein>
    <submittedName>
        <fullName evidence="1">Uncharacterized protein</fullName>
    </submittedName>
</protein>
<dbReference type="AlphaFoldDB" id="A0A1Q9EPV3"/>
<gene>
    <name evidence="1" type="ORF">AK812_SmicGene6926</name>
</gene>
<evidence type="ECO:0000313" key="1">
    <source>
        <dbReference type="EMBL" id="OLQ09469.1"/>
    </source>
</evidence>
<reference evidence="1 2" key="1">
    <citation type="submission" date="2016-02" db="EMBL/GenBank/DDBJ databases">
        <title>Genome analysis of coral dinoflagellate symbionts highlights evolutionary adaptations to a symbiotic lifestyle.</title>
        <authorList>
            <person name="Aranda M."/>
            <person name="Li Y."/>
            <person name="Liew Y.J."/>
            <person name="Baumgarten S."/>
            <person name="Simakov O."/>
            <person name="Wilson M."/>
            <person name="Piel J."/>
            <person name="Ashoor H."/>
            <person name="Bougouffa S."/>
            <person name="Bajic V.B."/>
            <person name="Ryu T."/>
            <person name="Ravasi T."/>
            <person name="Bayer T."/>
            <person name="Micklem G."/>
            <person name="Kim H."/>
            <person name="Bhak J."/>
            <person name="Lajeunesse T.C."/>
            <person name="Voolstra C.R."/>
        </authorList>
    </citation>
    <scope>NUCLEOTIDE SEQUENCE [LARGE SCALE GENOMIC DNA]</scope>
    <source>
        <strain evidence="1 2">CCMP2467</strain>
    </source>
</reference>
<evidence type="ECO:0000313" key="2">
    <source>
        <dbReference type="Proteomes" id="UP000186817"/>
    </source>
</evidence>
<proteinExistence type="predicted"/>